<dbReference type="EMBL" id="JADCNM010000001">
    <property type="protein sequence ID" value="KAG0500367.1"/>
    <property type="molecule type" value="Genomic_DNA"/>
</dbReference>
<dbReference type="Proteomes" id="UP000639772">
    <property type="component" value="Chromosome 1"/>
</dbReference>
<dbReference type="EMBL" id="JADCNL010000001">
    <property type="protein sequence ID" value="KAG0495769.1"/>
    <property type="molecule type" value="Genomic_DNA"/>
</dbReference>
<keyword evidence="4" id="KW-1185">Reference proteome</keyword>
<keyword evidence="1" id="KW-0175">Coiled coil</keyword>
<dbReference type="GO" id="GO:0008356">
    <property type="term" value="P:asymmetric cell division"/>
    <property type="evidence" value="ECO:0007669"/>
    <property type="project" value="InterPro"/>
</dbReference>
<evidence type="ECO:0000313" key="2">
    <source>
        <dbReference type="EMBL" id="KAG0495769.1"/>
    </source>
</evidence>
<reference evidence="4 5" key="1">
    <citation type="journal article" date="2020" name="Nat. Food">
        <title>A phased Vanilla planifolia genome enables genetic improvement of flavour and production.</title>
        <authorList>
            <person name="Hasing T."/>
            <person name="Tang H."/>
            <person name="Brym M."/>
            <person name="Khazi F."/>
            <person name="Huang T."/>
            <person name="Chambers A.H."/>
        </authorList>
    </citation>
    <scope>NUCLEOTIDE SEQUENCE [LARGE SCALE GENOMIC DNA]</scope>
    <source>
        <tissue evidence="3">Leaf</tissue>
    </source>
</reference>
<accession>A0A835SA58</accession>
<dbReference type="OrthoDB" id="1701885at2759"/>
<evidence type="ECO:0000313" key="4">
    <source>
        <dbReference type="Proteomes" id="UP000636800"/>
    </source>
</evidence>
<evidence type="ECO:0000256" key="1">
    <source>
        <dbReference type="SAM" id="Coils"/>
    </source>
</evidence>
<evidence type="ECO:0000313" key="3">
    <source>
        <dbReference type="EMBL" id="KAG0500367.1"/>
    </source>
</evidence>
<name>A0A835SA58_VANPL</name>
<dbReference type="InterPro" id="IPR040348">
    <property type="entry name" value="POLAR-like"/>
</dbReference>
<feature type="coiled-coil region" evidence="1">
    <location>
        <begin position="359"/>
        <end position="386"/>
    </location>
</feature>
<organism evidence="3 5">
    <name type="scientific">Vanilla planifolia</name>
    <name type="common">Vanilla</name>
    <dbReference type="NCBI Taxonomy" id="51239"/>
    <lineage>
        <taxon>Eukaryota</taxon>
        <taxon>Viridiplantae</taxon>
        <taxon>Streptophyta</taxon>
        <taxon>Embryophyta</taxon>
        <taxon>Tracheophyta</taxon>
        <taxon>Spermatophyta</taxon>
        <taxon>Magnoliopsida</taxon>
        <taxon>Liliopsida</taxon>
        <taxon>Asparagales</taxon>
        <taxon>Orchidaceae</taxon>
        <taxon>Vanilloideae</taxon>
        <taxon>Vanilleae</taxon>
        <taxon>Vanilla</taxon>
    </lineage>
</organism>
<comment type="caution">
    <text evidence="3">The sequence shown here is derived from an EMBL/GenBank/DDBJ whole genome shotgun (WGS) entry which is preliminary data.</text>
</comment>
<gene>
    <name evidence="3" type="ORF">HPP92_000439</name>
    <name evidence="2" type="ORF">HPP92_000460</name>
</gene>
<dbReference type="AlphaFoldDB" id="A0A835SA58"/>
<dbReference type="PANTHER" id="PTHR33476:SF7">
    <property type="entry name" value="EMB|CAB62613.1"/>
    <property type="match status" value="1"/>
</dbReference>
<evidence type="ECO:0000313" key="5">
    <source>
        <dbReference type="Proteomes" id="UP000639772"/>
    </source>
</evidence>
<proteinExistence type="predicted"/>
<protein>
    <submittedName>
        <fullName evidence="3">Uncharacterized protein</fullName>
    </submittedName>
</protein>
<sequence length="504" mass="56701">MDEGVEQKGSDSDSNIFRSFVLKQLAGSIPHMERDGSPRSEMSMGADHVRDSFHLPNLQPWSYKMENSQSSGLSRNTEQHFLGKYGHDSNGSINFSHVDSYPSCLKLSDRRCRNRSYLRSRSSQRLSAKLVSSIDNCLIPQLYSDHFEFEEYIFSVNSPSNMTNERPFVVSNGNSVTGRPSTKPSLMSCVNELDVNTDVFSAGSLEPVIGIAPLSDSRKWKCRSKKLQQGVSGTSGIMDSEFIPASRDPPKHMLLYCLGVAIGAKLVVKSNTRELDELNNLLKVSENFVQDLQDELQFKQSLTVIELCNESYEKKSYGTGCVTLEDVSSALNEHSASHFSEEGTRVKHQLQLPKNVENLGALSQIEEELKAELEMLELNMNGSIVERKFSLLNKELNAKVNGNITADAFRHLTPYNPISISMDNKNASTTETHDIEETVSPRELSLHLLEVNQHRLEERIKELERALDENEKKLHLWEQQNFLNSDVGSSCDRESSIFLAKDNI</sequence>
<feature type="coiled-coil region" evidence="1">
    <location>
        <begin position="446"/>
        <end position="480"/>
    </location>
</feature>
<dbReference type="PANTHER" id="PTHR33476">
    <property type="entry name" value="EMB|CAB62613.1"/>
    <property type="match status" value="1"/>
</dbReference>
<dbReference type="Proteomes" id="UP000636800">
    <property type="component" value="Chromosome 1"/>
</dbReference>